<reference evidence="8" key="1">
    <citation type="submission" date="2014-03" db="EMBL/GenBank/DDBJ databases">
        <title>The sialotranscriptome of Amblyomma triste, Amblyomma parvum and Amblyomma cajennense ticks, uncovered by 454-based RNA-seq.</title>
        <authorList>
            <person name="Garcia G.R."/>
            <person name="Gardinassi L.G."/>
            <person name="Ribeiro J.M."/>
            <person name="Anatriello E."/>
            <person name="Ferreira B.R."/>
            <person name="Moreira H.N."/>
            <person name="Mafra C."/>
            <person name="Olegario M.M."/>
            <person name="Szabo P.J."/>
            <person name="Miranda-Santos I.K."/>
            <person name="Maruyama S.R."/>
        </authorList>
    </citation>
    <scope>NUCLEOTIDE SEQUENCE</scope>
    <source>
        <strain evidence="8">Mato Grasso do Sul</strain>
        <tissue evidence="8">Salivary glands</tissue>
    </source>
</reference>
<evidence type="ECO:0000256" key="6">
    <source>
        <dbReference type="SAM" id="SignalP"/>
    </source>
</evidence>
<evidence type="ECO:0000256" key="3">
    <source>
        <dbReference type="ARBA" id="ARBA00022833"/>
    </source>
</evidence>
<dbReference type="PROSITE" id="PS50215">
    <property type="entry name" value="ADAM_MEPRO"/>
    <property type="match status" value="1"/>
</dbReference>
<comment type="caution">
    <text evidence="5">Lacks conserved residue(s) required for the propagation of feature annotation.</text>
</comment>
<evidence type="ECO:0000256" key="5">
    <source>
        <dbReference type="PROSITE-ProRule" id="PRU00276"/>
    </source>
</evidence>
<sequence length="552" mass="63500">VLALTLTLFVCSQQARTVFAAPASKILSERIVFPLHLESRADTGERVVRITDDLVLNLEKTSLFGDEVTVIGFDDDSNEVAMSMPGADAEKDLYHDAKRLAAVHLTHDDGFQVEGVVGPRFRIRPLPAEERSSEGHVAHLLFEIEEKRENDPLHRLRRNDLRSRDLGLVNNSVQERDIIPEERDIRAIYPELTIFCDSLFSEYFNHNYTQILRYVTVFMTCVNIRFMSITDPYVWTRPVYIVALNRNNEVYMDLSGSYHVYDAGTLDNMPKMLKNYYYFTSTDISITMTARDIISTYNGDSATAGYAYAGTACLDLKVGITEETPGTYDGIGLFAHELAHVLGANHDGDPPISNIVNHPGAYSCPWDDGYLMSYIDKDENHYRFSYCTQLQIRFTARYKGRECLLKINLRKEKIFVTYKLPSEMITLENFCRVVRKRDKGELTYNPERGQDKCKVYCNEKYSSMMWIFSRPDGFSCGQRGKVNDLLMSRITAHCHVCRCYRQVDSNLALLVYLFLPCLHLREEAKRKLKASRSSLSVKFHQDCNWIRKIHFI</sequence>
<dbReference type="InterPro" id="IPR001590">
    <property type="entry name" value="Peptidase_M12B"/>
</dbReference>
<evidence type="ECO:0000259" key="7">
    <source>
        <dbReference type="PROSITE" id="PS50215"/>
    </source>
</evidence>
<feature type="non-terminal residue" evidence="8">
    <location>
        <position position="1"/>
    </location>
</feature>
<dbReference type="PANTHER" id="PTHR11905:SF159">
    <property type="entry name" value="ADAM METALLOPROTEASE"/>
    <property type="match status" value="1"/>
</dbReference>
<feature type="binding site" evidence="5">
    <location>
        <position position="336"/>
    </location>
    <ligand>
        <name>Zn(2+)</name>
        <dbReference type="ChEBI" id="CHEBI:29105"/>
        <note>catalytic</note>
    </ligand>
</feature>
<dbReference type="InterPro" id="IPR024079">
    <property type="entry name" value="MetalloPept_cat_dom_sf"/>
</dbReference>
<proteinExistence type="evidence at transcript level"/>
<evidence type="ECO:0000256" key="2">
    <source>
        <dbReference type="ARBA" id="ARBA00022801"/>
    </source>
</evidence>
<feature type="binding site" evidence="5">
    <location>
        <position position="340"/>
    </location>
    <ligand>
        <name>Zn(2+)</name>
        <dbReference type="ChEBI" id="CHEBI:29105"/>
        <note>catalytic</note>
    </ligand>
</feature>
<accession>A0A023G669</accession>
<keyword evidence="4 8" id="KW-0482">Metalloprotease</keyword>
<keyword evidence="1 8" id="KW-0645">Protease</keyword>
<feature type="active site" evidence="5">
    <location>
        <position position="337"/>
    </location>
</feature>
<protein>
    <submittedName>
        <fullName evidence="8">Putative tick metalloprotease 1</fullName>
    </submittedName>
</protein>
<keyword evidence="5" id="KW-0479">Metal-binding</keyword>
<dbReference type="Gene3D" id="3.40.390.10">
    <property type="entry name" value="Collagenase (Catalytic Domain)"/>
    <property type="match status" value="1"/>
</dbReference>
<keyword evidence="2" id="KW-0378">Hydrolase</keyword>
<feature type="binding site" evidence="5">
    <location>
        <position position="346"/>
    </location>
    <ligand>
        <name>Zn(2+)</name>
        <dbReference type="ChEBI" id="CHEBI:29105"/>
        <note>catalytic</note>
    </ligand>
</feature>
<keyword evidence="3 5" id="KW-0862">Zinc</keyword>
<evidence type="ECO:0000313" key="8">
    <source>
        <dbReference type="EMBL" id="JAC28353.1"/>
    </source>
</evidence>
<keyword evidence="6" id="KW-0732">Signal</keyword>
<dbReference type="PANTHER" id="PTHR11905">
    <property type="entry name" value="ADAM A DISINTEGRIN AND METALLOPROTEASE DOMAIN"/>
    <property type="match status" value="1"/>
</dbReference>
<dbReference type="GO" id="GO:0046872">
    <property type="term" value="F:metal ion binding"/>
    <property type="evidence" value="ECO:0007669"/>
    <property type="project" value="UniProtKB-KW"/>
</dbReference>
<dbReference type="Pfam" id="PF13688">
    <property type="entry name" value="Reprolysin_5"/>
    <property type="match status" value="1"/>
</dbReference>
<feature type="chain" id="PRO_5001518296" evidence="6">
    <location>
        <begin position="21"/>
        <end position="552"/>
    </location>
</feature>
<feature type="domain" description="Peptidase M12B" evidence="7">
    <location>
        <begin position="188"/>
        <end position="408"/>
    </location>
</feature>
<dbReference type="SUPFAM" id="SSF55486">
    <property type="entry name" value="Metalloproteases ('zincins'), catalytic domain"/>
    <property type="match status" value="1"/>
</dbReference>
<dbReference type="GO" id="GO:0006509">
    <property type="term" value="P:membrane protein ectodomain proteolysis"/>
    <property type="evidence" value="ECO:0007669"/>
    <property type="project" value="TreeGrafter"/>
</dbReference>
<dbReference type="GO" id="GO:0004222">
    <property type="term" value="F:metalloendopeptidase activity"/>
    <property type="evidence" value="ECO:0007669"/>
    <property type="project" value="InterPro"/>
</dbReference>
<dbReference type="AlphaFoldDB" id="A0A023G669"/>
<name>A0A023G669_AMBTT</name>
<dbReference type="EMBL" id="GBBM01007065">
    <property type="protein sequence ID" value="JAC28353.1"/>
    <property type="molecule type" value="mRNA"/>
</dbReference>
<evidence type="ECO:0000256" key="1">
    <source>
        <dbReference type="ARBA" id="ARBA00022670"/>
    </source>
</evidence>
<organism evidence="8">
    <name type="scientific">Amblyomma triste</name>
    <name type="common">Neotropical tick</name>
    <dbReference type="NCBI Taxonomy" id="251400"/>
    <lineage>
        <taxon>Eukaryota</taxon>
        <taxon>Metazoa</taxon>
        <taxon>Ecdysozoa</taxon>
        <taxon>Arthropoda</taxon>
        <taxon>Chelicerata</taxon>
        <taxon>Arachnida</taxon>
        <taxon>Acari</taxon>
        <taxon>Parasitiformes</taxon>
        <taxon>Ixodida</taxon>
        <taxon>Ixodoidea</taxon>
        <taxon>Ixodidae</taxon>
        <taxon>Amblyomminae</taxon>
        <taxon>Amblyomma</taxon>
    </lineage>
</organism>
<feature type="signal peptide" evidence="6">
    <location>
        <begin position="1"/>
        <end position="20"/>
    </location>
</feature>
<evidence type="ECO:0000256" key="4">
    <source>
        <dbReference type="ARBA" id="ARBA00023049"/>
    </source>
</evidence>